<organism evidence="1 2">
    <name type="scientific">Amantichitinum ursilacus</name>
    <dbReference type="NCBI Taxonomy" id="857265"/>
    <lineage>
        <taxon>Bacteria</taxon>
        <taxon>Pseudomonadati</taxon>
        <taxon>Pseudomonadota</taxon>
        <taxon>Betaproteobacteria</taxon>
        <taxon>Neisseriales</taxon>
        <taxon>Chitinibacteraceae</taxon>
        <taxon>Amantichitinum</taxon>
    </lineage>
</organism>
<accession>A0A0N0XH77</accession>
<evidence type="ECO:0008006" key="3">
    <source>
        <dbReference type="Google" id="ProtNLM"/>
    </source>
</evidence>
<protein>
    <recommendedName>
        <fullName evidence="3">Fe-S protein</fullName>
    </recommendedName>
</protein>
<evidence type="ECO:0000313" key="2">
    <source>
        <dbReference type="Proteomes" id="UP000037939"/>
    </source>
</evidence>
<dbReference type="InterPro" id="IPR010710">
    <property type="entry name" value="DUF1289"/>
</dbReference>
<dbReference type="PANTHER" id="PTHR35175:SF1">
    <property type="entry name" value="OXIDOREDUCTASE"/>
    <property type="match status" value="1"/>
</dbReference>
<dbReference type="Proteomes" id="UP000037939">
    <property type="component" value="Unassembled WGS sequence"/>
</dbReference>
<dbReference type="OrthoDB" id="5296987at2"/>
<dbReference type="PATRIC" id="fig|857265.3.peg.3286"/>
<gene>
    <name evidence="1" type="ORF">WG78_16035</name>
</gene>
<dbReference type="Pfam" id="PF06945">
    <property type="entry name" value="DUF1289"/>
    <property type="match status" value="1"/>
</dbReference>
<dbReference type="RefSeq" id="WP_053938821.1">
    <property type="nucleotide sequence ID" value="NZ_LAQT01000026.1"/>
</dbReference>
<proteinExistence type="predicted"/>
<dbReference type="STRING" id="857265.WG78_16035"/>
<name>A0A0N0XH77_9NEIS</name>
<comment type="caution">
    <text evidence="1">The sequence shown here is derived from an EMBL/GenBank/DDBJ whole genome shotgun (WGS) entry which is preliminary data.</text>
</comment>
<dbReference type="PANTHER" id="PTHR35175">
    <property type="entry name" value="DUF1289 DOMAIN-CONTAINING PROTEIN"/>
    <property type="match status" value="1"/>
</dbReference>
<keyword evidence="2" id="KW-1185">Reference proteome</keyword>
<reference evidence="1 2" key="1">
    <citation type="submission" date="2015-07" db="EMBL/GenBank/DDBJ databases">
        <title>Draft genome sequence of the Amantichitinum ursilacus IGB-41, a new chitin-degrading bacterium.</title>
        <authorList>
            <person name="Kirstahler P."/>
            <person name="Guenther M."/>
            <person name="Grumaz C."/>
            <person name="Rupp S."/>
            <person name="Zibek S."/>
            <person name="Sohn K."/>
        </authorList>
    </citation>
    <scope>NUCLEOTIDE SEQUENCE [LARGE SCALE GENOMIC DNA]</scope>
    <source>
        <strain evidence="1 2">IGB-41</strain>
    </source>
</reference>
<dbReference type="EMBL" id="LAQT01000026">
    <property type="protein sequence ID" value="KPC50820.1"/>
    <property type="molecule type" value="Genomic_DNA"/>
</dbReference>
<dbReference type="AlphaFoldDB" id="A0A0N0XH77"/>
<sequence length="65" mass="7434">MSRRPDSPCIAMCSTGLGDDVCRGCGRTFLEVANWSTLDAAEREQVWQRLEQYWAQQGETAPWLR</sequence>
<evidence type="ECO:0000313" key="1">
    <source>
        <dbReference type="EMBL" id="KPC50820.1"/>
    </source>
</evidence>